<dbReference type="STRING" id="538381.GCA_001696535_02972"/>
<dbReference type="InterPro" id="IPR012338">
    <property type="entry name" value="Beta-lactam/transpept-like"/>
</dbReference>
<evidence type="ECO:0000313" key="2">
    <source>
        <dbReference type="EMBL" id="SOC15522.1"/>
    </source>
</evidence>
<dbReference type="Pfam" id="PF00144">
    <property type="entry name" value="Beta-lactamase"/>
    <property type="match status" value="1"/>
</dbReference>
<dbReference type="Gene3D" id="3.40.710.10">
    <property type="entry name" value="DD-peptidase/beta-lactamase superfamily"/>
    <property type="match status" value="1"/>
</dbReference>
<dbReference type="OrthoDB" id="5377981at2"/>
<proteinExistence type="predicted"/>
<accession>A0A285T2J3</accession>
<gene>
    <name evidence="2" type="ORF">SAMN05421512_108127</name>
</gene>
<sequence>MPEMGKSGRFAVDEGRLDVLSRAVEADIARQAYDGMAIGILHEGRVVMQRHFGFAEREADRSLGEGDVFSVMSFTKVMTALAIFRALERGDLSLGTRIAEVIPEFAAAGKQRVTVAQLLSHTGGMPFTLPGLTEEIEGDLRRTVELACRIAPVNRPGEVVSYSAQVSYDVLGVVAERVDPAGRRFGRIIEEDIFAPLGMTDSAIGMPERLRRRRVPVVARNPTEMNLRLAARDRRITAETELPGGGGFSTLADMLRFAAMLASGGALEGASIVSPASLALATANHTGELPNNTLAAQREMRGWEPFPAWLGLGFFLRGTGLFPTPFGHLASPRTFGSIGAGSMVMWVDPERSLSAVLLSSGLMDQVDSHLRFQRLSDIIHSALRLAP</sequence>
<dbReference type="RefSeq" id="WP_097175531.1">
    <property type="nucleotide sequence ID" value="NZ_OBML01000008.1"/>
</dbReference>
<dbReference type="EMBL" id="OBML01000008">
    <property type="protein sequence ID" value="SOC15522.1"/>
    <property type="molecule type" value="Genomic_DNA"/>
</dbReference>
<dbReference type="AlphaFoldDB" id="A0A285T2J3"/>
<dbReference type="InterPro" id="IPR050789">
    <property type="entry name" value="Diverse_Enzym_Activities"/>
</dbReference>
<dbReference type="InterPro" id="IPR001466">
    <property type="entry name" value="Beta-lactam-related"/>
</dbReference>
<dbReference type="SUPFAM" id="SSF56601">
    <property type="entry name" value="beta-lactamase/transpeptidase-like"/>
    <property type="match status" value="1"/>
</dbReference>
<reference evidence="2 3" key="1">
    <citation type="submission" date="2017-08" db="EMBL/GenBank/DDBJ databases">
        <authorList>
            <person name="de Groot N.N."/>
        </authorList>
    </citation>
    <scope>NUCLEOTIDE SEQUENCE [LARGE SCALE GENOMIC DNA]</scope>
    <source>
        <strain evidence="2 3">USBA 352</strain>
    </source>
</reference>
<evidence type="ECO:0000259" key="1">
    <source>
        <dbReference type="Pfam" id="PF00144"/>
    </source>
</evidence>
<evidence type="ECO:0000313" key="3">
    <source>
        <dbReference type="Proteomes" id="UP000219331"/>
    </source>
</evidence>
<dbReference type="PANTHER" id="PTHR43283">
    <property type="entry name" value="BETA-LACTAMASE-RELATED"/>
    <property type="match status" value="1"/>
</dbReference>
<organism evidence="2 3">
    <name type="scientific">Stappia indica</name>
    <dbReference type="NCBI Taxonomy" id="538381"/>
    <lineage>
        <taxon>Bacteria</taxon>
        <taxon>Pseudomonadati</taxon>
        <taxon>Pseudomonadota</taxon>
        <taxon>Alphaproteobacteria</taxon>
        <taxon>Hyphomicrobiales</taxon>
        <taxon>Stappiaceae</taxon>
        <taxon>Stappia</taxon>
    </lineage>
</organism>
<feature type="domain" description="Beta-lactamase-related" evidence="1">
    <location>
        <begin position="21"/>
        <end position="363"/>
    </location>
</feature>
<dbReference type="PANTHER" id="PTHR43283:SF3">
    <property type="entry name" value="BETA-LACTAMASE FAMILY PROTEIN (AFU_ORTHOLOGUE AFUA_5G07500)"/>
    <property type="match status" value="1"/>
</dbReference>
<protein>
    <submittedName>
        <fullName evidence="2">CubicO group peptidase, beta-lactamase class C family</fullName>
    </submittedName>
</protein>
<dbReference type="Proteomes" id="UP000219331">
    <property type="component" value="Unassembled WGS sequence"/>
</dbReference>
<name>A0A285T2J3_9HYPH</name>
<keyword evidence="3" id="KW-1185">Reference proteome</keyword>